<sequence>MAKASVEKAGMPKKISEQKGVSEFRLANNLKVLISENHSAPVATLLVIYKVGSRNEGVGYTGATHFLEHMLFKGTAEHNAEKGNSLDDLLTQIGAYWNATTWFDRTSYYEVVPTEFFELCVKLEADRMRNLRLRQEDHDSEMSVVRNELERGENQPEEALEKELYAIAFREHPYHHPTIGWRSDVEGVPMDRLREFYNTFYWPDNATVIALGDFKTEEALSVIDKYFGAIASAPSPIPQVYTVEPPQEGERRFEITRAGDMVRVWLGYHVPEAAHPDNYAVSAVRQILGSTYERSSRLYKALIDTSLAADVFARHDDLRDPGLLMVGAMVNPDIDPQKVEDILLNEIARLAKEPVSDEELARIKASNRKGTILAKADPSSLAFMLGEAESRADFTWLLNYDDNFDKVTKDDIMRVARTYFKRSNRTVGYFYPKDELSPEAYEEGDLEIDSAITDSDINEGDEEYVPAYVQGAIGADGEKNGLYSDSELKDLLTWQSTPVTIKFEKAKESDYLSKVKRVVLKNGLTLLLMNNPGTESLGIAINLRAGRYFTHGEPGSPSEMLGDLLSRGSKNFDKLKIAENLEEMGIPGGLEVYVDNYRVGIGTHLAVEDLPIYLDMVSDLLINPLLPVDELEKLKIEWNARYVESKNSTKSMAWNKLRQALYSEDHPFYDEDFDKQLKDLAQIDRQKLVDIHSRLYDPASMIVTIVGDIDLDKAHKLVEERLGAWTNAKAMATAERSVHIPETALPKNFQEIAVYLPEKSSLDIVLAHPCQVTRASSDFYATRIANAALGQDTITSRLGQVVRDRAGLTYGIYSGFSDTAFGGAPWSVTLTTNPANLKRAVQLTRATLKDFMERGIDVNDLEKERGRALGSFKVGLSSSLGIARVLTEFEFLGLGAAELDHISERYLTLTKEKVDQALRKYIHPDNAVLVASGTISK</sequence>
<dbReference type="SUPFAM" id="SSF63411">
    <property type="entry name" value="LuxS/MPP-like metallohydrolase"/>
    <property type="match status" value="4"/>
</dbReference>
<dbReference type="PROSITE" id="PS00143">
    <property type="entry name" value="INSULINASE"/>
    <property type="match status" value="1"/>
</dbReference>
<comment type="similarity">
    <text evidence="1 2">Belongs to the peptidase M16 family.</text>
</comment>
<comment type="caution">
    <text evidence="5">The sequence shown here is derived from an EMBL/GenBank/DDBJ whole genome shotgun (WGS) entry which is preliminary data.</text>
</comment>
<dbReference type="GO" id="GO:0006508">
    <property type="term" value="P:proteolysis"/>
    <property type="evidence" value="ECO:0007669"/>
    <property type="project" value="InterPro"/>
</dbReference>
<dbReference type="Proteomes" id="UP000664277">
    <property type="component" value="Unassembled WGS sequence"/>
</dbReference>
<feature type="domain" description="Peptidase M16 C-terminal" evidence="4">
    <location>
        <begin position="190"/>
        <end position="366"/>
    </location>
</feature>
<protein>
    <submittedName>
        <fullName evidence="5">Insulinase family protein</fullName>
    </submittedName>
</protein>
<evidence type="ECO:0000313" key="6">
    <source>
        <dbReference type="Proteomes" id="UP000664277"/>
    </source>
</evidence>
<evidence type="ECO:0000259" key="3">
    <source>
        <dbReference type="Pfam" id="PF00675"/>
    </source>
</evidence>
<dbReference type="Pfam" id="PF00675">
    <property type="entry name" value="Peptidase_M16"/>
    <property type="match status" value="1"/>
</dbReference>
<dbReference type="InterPro" id="IPR011249">
    <property type="entry name" value="Metalloenz_LuxS/M16"/>
</dbReference>
<dbReference type="AlphaFoldDB" id="A0A8J7P715"/>
<proteinExistence type="inferred from homology"/>
<dbReference type="Pfam" id="PF05193">
    <property type="entry name" value="Peptidase_M16_C"/>
    <property type="match status" value="2"/>
</dbReference>
<dbReference type="GO" id="GO:0004222">
    <property type="term" value="F:metalloendopeptidase activity"/>
    <property type="evidence" value="ECO:0007669"/>
    <property type="project" value="InterPro"/>
</dbReference>
<accession>A0A8J7P715</accession>
<dbReference type="InterPro" id="IPR001431">
    <property type="entry name" value="Pept_M16_Zn_BS"/>
</dbReference>
<dbReference type="PANTHER" id="PTHR11851:SF49">
    <property type="entry name" value="MITOCHONDRIAL-PROCESSING PEPTIDASE SUBUNIT ALPHA"/>
    <property type="match status" value="1"/>
</dbReference>
<evidence type="ECO:0000259" key="4">
    <source>
        <dbReference type="Pfam" id="PF05193"/>
    </source>
</evidence>
<name>A0A8J7P715_9BACT</name>
<organism evidence="5 6">
    <name type="scientific">Candidatus Obscuribacter phosphatis</name>
    <dbReference type="NCBI Taxonomy" id="1906157"/>
    <lineage>
        <taxon>Bacteria</taxon>
        <taxon>Bacillati</taxon>
        <taxon>Candidatus Melainabacteria</taxon>
        <taxon>Candidatus Obscuribacterales</taxon>
        <taxon>Candidatus Obscuribacteraceae</taxon>
        <taxon>Candidatus Obscuribacter</taxon>
    </lineage>
</organism>
<gene>
    <name evidence="5" type="ORF">J0M35_05540</name>
</gene>
<feature type="domain" description="Peptidase M16 C-terminal" evidence="4">
    <location>
        <begin position="683"/>
        <end position="865"/>
    </location>
</feature>
<dbReference type="PANTHER" id="PTHR11851">
    <property type="entry name" value="METALLOPROTEASE"/>
    <property type="match status" value="1"/>
</dbReference>
<dbReference type="EMBL" id="JAFLCK010000005">
    <property type="protein sequence ID" value="MBN8659804.1"/>
    <property type="molecule type" value="Genomic_DNA"/>
</dbReference>
<dbReference type="InterPro" id="IPR050361">
    <property type="entry name" value="MPP/UQCRC_Complex"/>
</dbReference>
<dbReference type="GO" id="GO:0046872">
    <property type="term" value="F:metal ion binding"/>
    <property type="evidence" value="ECO:0007669"/>
    <property type="project" value="InterPro"/>
</dbReference>
<dbReference type="InterPro" id="IPR011765">
    <property type="entry name" value="Pept_M16_N"/>
</dbReference>
<dbReference type="Gene3D" id="3.30.830.10">
    <property type="entry name" value="Metalloenzyme, LuxS/M16 peptidase-like"/>
    <property type="match status" value="4"/>
</dbReference>
<dbReference type="InterPro" id="IPR007863">
    <property type="entry name" value="Peptidase_M16_C"/>
</dbReference>
<evidence type="ECO:0000256" key="2">
    <source>
        <dbReference type="RuleBase" id="RU004447"/>
    </source>
</evidence>
<reference evidence="5" key="1">
    <citation type="submission" date="2021-02" db="EMBL/GenBank/DDBJ databases">
        <title>Genome-Resolved Metagenomics of a Microbial Community Performing Photosynthetic Biological Nutrient Removal.</title>
        <authorList>
            <person name="Mcdaniel E.A."/>
        </authorList>
    </citation>
    <scope>NUCLEOTIDE SEQUENCE</scope>
    <source>
        <strain evidence="5">UWPOB_OBS1</strain>
    </source>
</reference>
<evidence type="ECO:0000256" key="1">
    <source>
        <dbReference type="ARBA" id="ARBA00007261"/>
    </source>
</evidence>
<feature type="domain" description="Peptidase M16 N-terminal" evidence="3">
    <location>
        <begin position="31"/>
        <end position="179"/>
    </location>
</feature>
<evidence type="ECO:0000313" key="5">
    <source>
        <dbReference type="EMBL" id="MBN8659804.1"/>
    </source>
</evidence>